<sequence length="528" mass="60367">MKKKICIWGGGWSGLTAALEASESSDCEVHLYESSTNFGGKVSGTVSEKDKISTHAIRLISEYYPAFADVCSRIPTVDNKTLLDRWSPIYYFNFSSTSKNKVHKVHRKINKSFIGNIQLLRAALFTFRLRLKDIIKVAKAIKAFRILNEDEIKDLEEKRVSIKEYFEKYNLSDKAKDFLFTYLGITVAARADSMASMGMDLMSKMFIGTHRSNHLQENQYIQFRSWVIDGPLGDRLIPPFIAELQKRNVHLHTNSRLSGFKKTQGDKTIAKLNEHIEVEADAHILALNNKVIENLGFGRTHQPLNNEWSIGVIFPITSIPKSLEKISKKSVTAVMDSEWAIVFVIWCKESDGGLWSNDITFPKEYNYFLEVVASRLDKKGTTDKTFFECNPQDALNEILTQIGIHKNEIPDIISNAKFCDNLEYVNESTEDKFSLYGPKNKEDYRWRLYAPIYTASPETPPLDQTTKCKHIYLCGEAVKTEYSYIKTPTLELTSETAKAVVQNIFDEFSIPQKVNQEYPSRFAKRQSN</sequence>
<dbReference type="RefSeq" id="WP_344925346.1">
    <property type="nucleotide sequence ID" value="NZ_BAABCW010000003.1"/>
</dbReference>
<dbReference type="Proteomes" id="UP001500459">
    <property type="component" value="Unassembled WGS sequence"/>
</dbReference>
<gene>
    <name evidence="2" type="ORF">GCM10022393_10250</name>
</gene>
<reference evidence="3" key="1">
    <citation type="journal article" date="2019" name="Int. J. Syst. Evol. Microbiol.">
        <title>The Global Catalogue of Microorganisms (GCM) 10K type strain sequencing project: providing services to taxonomists for standard genome sequencing and annotation.</title>
        <authorList>
            <consortium name="The Broad Institute Genomics Platform"/>
            <consortium name="The Broad Institute Genome Sequencing Center for Infectious Disease"/>
            <person name="Wu L."/>
            <person name="Ma J."/>
        </authorList>
    </citation>
    <scope>NUCLEOTIDE SEQUENCE [LARGE SCALE GENOMIC DNA]</scope>
    <source>
        <strain evidence="3">JCM 17106</strain>
    </source>
</reference>
<dbReference type="InterPro" id="IPR050464">
    <property type="entry name" value="Zeta_carotene_desat/Oxidored"/>
</dbReference>
<dbReference type="PANTHER" id="PTHR42923">
    <property type="entry name" value="PROTOPORPHYRINOGEN OXIDASE"/>
    <property type="match status" value="1"/>
</dbReference>
<feature type="domain" description="Amine oxidase" evidence="1">
    <location>
        <begin position="13"/>
        <end position="295"/>
    </location>
</feature>
<evidence type="ECO:0000313" key="3">
    <source>
        <dbReference type="Proteomes" id="UP001500459"/>
    </source>
</evidence>
<proteinExistence type="predicted"/>
<evidence type="ECO:0000313" key="2">
    <source>
        <dbReference type="EMBL" id="GAA4112070.1"/>
    </source>
</evidence>
<accession>A0ABP7XCX9</accession>
<dbReference type="PANTHER" id="PTHR42923:SF46">
    <property type="entry name" value="AMINE OXIDASE"/>
    <property type="match status" value="1"/>
</dbReference>
<dbReference type="Gene3D" id="3.50.50.60">
    <property type="entry name" value="FAD/NAD(P)-binding domain"/>
    <property type="match status" value="1"/>
</dbReference>
<dbReference type="Pfam" id="PF01593">
    <property type="entry name" value="Amino_oxidase"/>
    <property type="match status" value="1"/>
</dbReference>
<dbReference type="InterPro" id="IPR002937">
    <property type="entry name" value="Amino_oxidase"/>
</dbReference>
<dbReference type="SUPFAM" id="SSF51905">
    <property type="entry name" value="FAD/NAD(P)-binding domain"/>
    <property type="match status" value="1"/>
</dbReference>
<name>A0ABP7XCX9_9FLAO</name>
<comment type="caution">
    <text evidence="2">The sequence shown here is derived from an EMBL/GenBank/DDBJ whole genome shotgun (WGS) entry which is preliminary data.</text>
</comment>
<evidence type="ECO:0000259" key="1">
    <source>
        <dbReference type="Pfam" id="PF01593"/>
    </source>
</evidence>
<keyword evidence="3" id="KW-1185">Reference proteome</keyword>
<dbReference type="InterPro" id="IPR036188">
    <property type="entry name" value="FAD/NAD-bd_sf"/>
</dbReference>
<dbReference type="EMBL" id="BAABCW010000003">
    <property type="protein sequence ID" value="GAA4112070.1"/>
    <property type="molecule type" value="Genomic_DNA"/>
</dbReference>
<protein>
    <recommendedName>
        <fullName evidence="1">Amine oxidase domain-containing protein</fullName>
    </recommendedName>
</protein>
<organism evidence="2 3">
    <name type="scientific">Aquimarina addita</name>
    <dbReference type="NCBI Taxonomy" id="870485"/>
    <lineage>
        <taxon>Bacteria</taxon>
        <taxon>Pseudomonadati</taxon>
        <taxon>Bacteroidota</taxon>
        <taxon>Flavobacteriia</taxon>
        <taxon>Flavobacteriales</taxon>
        <taxon>Flavobacteriaceae</taxon>
        <taxon>Aquimarina</taxon>
    </lineage>
</organism>